<evidence type="ECO:0000313" key="2">
    <source>
        <dbReference type="EMBL" id="GEM46122.1"/>
    </source>
</evidence>
<proteinExistence type="predicted"/>
<organism evidence="2 3">
    <name type="scientific">Deinococcus cellulosilyticus (strain DSM 18568 / NBRC 106333 / KACC 11606 / 5516J-15)</name>
    <dbReference type="NCBI Taxonomy" id="1223518"/>
    <lineage>
        <taxon>Bacteria</taxon>
        <taxon>Thermotogati</taxon>
        <taxon>Deinococcota</taxon>
        <taxon>Deinococci</taxon>
        <taxon>Deinococcales</taxon>
        <taxon>Deinococcaceae</taxon>
        <taxon>Deinococcus</taxon>
    </lineage>
</organism>
<dbReference type="AlphaFoldDB" id="A0A511MZY6"/>
<dbReference type="RefSeq" id="WP_146883938.1">
    <property type="nucleotide sequence ID" value="NZ_BJXB01000006.1"/>
</dbReference>
<reference evidence="2 3" key="1">
    <citation type="submission" date="2019-07" db="EMBL/GenBank/DDBJ databases">
        <title>Whole genome shotgun sequence of Deinococcus cellulosilyticus NBRC 106333.</title>
        <authorList>
            <person name="Hosoyama A."/>
            <person name="Uohara A."/>
            <person name="Ohji S."/>
            <person name="Ichikawa N."/>
        </authorList>
    </citation>
    <scope>NUCLEOTIDE SEQUENCE [LARGE SCALE GENOMIC DNA]</scope>
    <source>
        <strain evidence="2 3">NBRC 106333</strain>
    </source>
</reference>
<dbReference type="OrthoDB" id="9840601at2"/>
<keyword evidence="1" id="KW-0732">Signal</keyword>
<dbReference type="Proteomes" id="UP000321306">
    <property type="component" value="Unassembled WGS sequence"/>
</dbReference>
<dbReference type="EMBL" id="BJXB01000006">
    <property type="protein sequence ID" value="GEM46122.1"/>
    <property type="molecule type" value="Genomic_DNA"/>
</dbReference>
<feature type="chain" id="PRO_5022070194" evidence="1">
    <location>
        <begin position="22"/>
        <end position="156"/>
    </location>
</feature>
<evidence type="ECO:0000313" key="3">
    <source>
        <dbReference type="Proteomes" id="UP000321306"/>
    </source>
</evidence>
<gene>
    <name evidence="2" type="ORF">DC3_17570</name>
</gene>
<name>A0A511MZY6_DEIC1</name>
<accession>A0A511MZY6</accession>
<keyword evidence="3" id="KW-1185">Reference proteome</keyword>
<feature type="signal peptide" evidence="1">
    <location>
        <begin position="1"/>
        <end position="21"/>
    </location>
</feature>
<sequence>MNTTRHILATLMVALGLHAAAQNEVQSQPLKASAYGIIQVPAAISERSNLPVRFTVVNEGRGILNATYSGCFVTYEVRSASGKLVAKSSATACLKASGGFSVLNQADYPFLEGFVVNTQNLRKGEYLVSVSLKVDGQIGTRPVKSIQTTPVKFAVR</sequence>
<evidence type="ECO:0000256" key="1">
    <source>
        <dbReference type="SAM" id="SignalP"/>
    </source>
</evidence>
<comment type="caution">
    <text evidence="2">The sequence shown here is derived from an EMBL/GenBank/DDBJ whole genome shotgun (WGS) entry which is preliminary data.</text>
</comment>
<protein>
    <submittedName>
        <fullName evidence="2">Uncharacterized protein</fullName>
    </submittedName>
</protein>